<dbReference type="AlphaFoldDB" id="A0A1H3IRC5"/>
<gene>
    <name evidence="2" type="ORF">SAMN04488069_107110</name>
</gene>
<dbReference type="OrthoDB" id="9757917at2"/>
<proteinExistence type="predicted"/>
<keyword evidence="2" id="KW-0540">Nuclease</keyword>
<evidence type="ECO:0000313" key="2">
    <source>
        <dbReference type="EMBL" id="SDY29799.1"/>
    </source>
</evidence>
<keyword evidence="2" id="KW-0378">Hydrolase</keyword>
<evidence type="ECO:0000259" key="1">
    <source>
        <dbReference type="Pfam" id="PF04480"/>
    </source>
</evidence>
<dbReference type="EMBL" id="FNOV01000007">
    <property type="protein sequence ID" value="SDY29799.1"/>
    <property type="molecule type" value="Genomic_DNA"/>
</dbReference>
<dbReference type="InterPro" id="IPR011335">
    <property type="entry name" value="Restrct_endonuc-II-like"/>
</dbReference>
<reference evidence="3" key="1">
    <citation type="submission" date="2016-10" db="EMBL/GenBank/DDBJ databases">
        <authorList>
            <person name="Varghese N."/>
            <person name="Submissions S."/>
        </authorList>
    </citation>
    <scope>NUCLEOTIDE SEQUENCE [LARGE SCALE GENOMIC DNA]</scope>
    <source>
        <strain evidence="3">CGMCC 1.8975</strain>
    </source>
</reference>
<dbReference type="STRING" id="651662.SAMN04488069_107110"/>
<organism evidence="2 3">
    <name type="scientific">Hymenobacter psychrophilus</name>
    <dbReference type="NCBI Taxonomy" id="651662"/>
    <lineage>
        <taxon>Bacteria</taxon>
        <taxon>Pseudomonadati</taxon>
        <taxon>Bacteroidota</taxon>
        <taxon>Cytophagia</taxon>
        <taxon>Cytophagales</taxon>
        <taxon>Hymenobacteraceae</taxon>
        <taxon>Hymenobacter</taxon>
    </lineage>
</organism>
<dbReference type="Pfam" id="PF04480">
    <property type="entry name" value="DUF559"/>
    <property type="match status" value="1"/>
</dbReference>
<dbReference type="Proteomes" id="UP000199249">
    <property type="component" value="Unassembled WGS sequence"/>
</dbReference>
<keyword evidence="2" id="KW-0255">Endonuclease</keyword>
<sequence length="271" mass="31638">MTKPYAVCDVLIVLAKEPADFHLAQTQGWYRIPTNSRIPITLQKKQARIIAFYFPKVFKDLKFSIRFFAEITGVEVVTRQHLFPNETPNSRSAVLYHKISFGPLQELPRPIVSYRGRFILFIPTTWAKFSQAEEINDLYHDSPLEDTLWTELKRQNLPAERQVLLPTKEKNWICDFAFYCAKGQIDVECDGDTYHMHPDAVRYDKARNNEIAAVAGWDVLRFTTRNIEEEMPQTVNLIKTKIDRLGGLHYVREDVVRYVSNRNDQLNLFDP</sequence>
<dbReference type="SUPFAM" id="SSF52980">
    <property type="entry name" value="Restriction endonuclease-like"/>
    <property type="match status" value="1"/>
</dbReference>
<dbReference type="RefSeq" id="WP_092740293.1">
    <property type="nucleotide sequence ID" value="NZ_FNOV01000007.1"/>
</dbReference>
<accession>A0A1H3IRC5</accession>
<evidence type="ECO:0000313" key="3">
    <source>
        <dbReference type="Proteomes" id="UP000199249"/>
    </source>
</evidence>
<dbReference type="Gene3D" id="3.40.960.10">
    <property type="entry name" value="VSR Endonuclease"/>
    <property type="match status" value="1"/>
</dbReference>
<name>A0A1H3IRC5_9BACT</name>
<keyword evidence="3" id="KW-1185">Reference proteome</keyword>
<dbReference type="InterPro" id="IPR007569">
    <property type="entry name" value="DUF559"/>
</dbReference>
<protein>
    <submittedName>
        <fullName evidence="2">Very-short-patch-repair endonuclease</fullName>
    </submittedName>
</protein>
<dbReference type="GO" id="GO:0004519">
    <property type="term" value="F:endonuclease activity"/>
    <property type="evidence" value="ECO:0007669"/>
    <property type="project" value="UniProtKB-KW"/>
</dbReference>
<feature type="domain" description="DUF559" evidence="1">
    <location>
        <begin position="144"/>
        <end position="242"/>
    </location>
</feature>